<evidence type="ECO:0000256" key="10">
    <source>
        <dbReference type="SAM" id="Phobius"/>
    </source>
</evidence>
<dbReference type="InterPro" id="IPR000390">
    <property type="entry name" value="Small_drug/metabolite_transptr"/>
</dbReference>
<keyword evidence="3" id="KW-1003">Cell membrane</keyword>
<keyword evidence="5 10" id="KW-1133">Transmembrane helix</keyword>
<accession>A0A0P7DKQ0</accession>
<keyword evidence="4 9" id="KW-0812">Transmembrane</keyword>
<dbReference type="AlphaFoldDB" id="A0A0P7DKQ0"/>
<protein>
    <recommendedName>
        <fullName evidence="8">Guanidinium exporter</fullName>
    </recommendedName>
</protein>
<evidence type="ECO:0000256" key="1">
    <source>
        <dbReference type="ARBA" id="ARBA00004651"/>
    </source>
</evidence>
<evidence type="ECO:0000256" key="9">
    <source>
        <dbReference type="RuleBase" id="RU003942"/>
    </source>
</evidence>
<feature type="transmembrane region" description="Helical" evidence="10">
    <location>
        <begin position="57"/>
        <end position="78"/>
    </location>
</feature>
<evidence type="ECO:0000256" key="8">
    <source>
        <dbReference type="ARBA" id="ARBA00039168"/>
    </source>
</evidence>
<evidence type="ECO:0000313" key="13">
    <source>
        <dbReference type="Proteomes" id="UP000050378"/>
    </source>
</evidence>
<dbReference type="GO" id="GO:0005886">
    <property type="term" value="C:plasma membrane"/>
    <property type="evidence" value="ECO:0007669"/>
    <property type="project" value="UniProtKB-SubCell"/>
</dbReference>
<gene>
    <name evidence="11" type="ORF">AOG27_19820</name>
    <name evidence="12" type="ORF">PQI24_02000</name>
</gene>
<evidence type="ECO:0000256" key="7">
    <source>
        <dbReference type="ARBA" id="ARBA00038151"/>
    </source>
</evidence>
<proteinExistence type="inferred from homology"/>
<evidence type="ECO:0000256" key="2">
    <source>
        <dbReference type="ARBA" id="ARBA00022448"/>
    </source>
</evidence>
<dbReference type="InterPro" id="IPR037185">
    <property type="entry name" value="EmrE-like"/>
</dbReference>
<comment type="subcellular location">
    <subcellularLocation>
        <location evidence="1 9">Cell membrane</location>
        <topology evidence="1 9">Multi-pass membrane protein</topology>
    </subcellularLocation>
</comment>
<evidence type="ECO:0000313" key="14">
    <source>
        <dbReference type="Proteomes" id="UP001377972"/>
    </source>
</evidence>
<evidence type="ECO:0000256" key="3">
    <source>
        <dbReference type="ARBA" id="ARBA00022475"/>
    </source>
</evidence>
<dbReference type="OrthoDB" id="9808638at2"/>
<dbReference type="GO" id="GO:0022857">
    <property type="term" value="F:transmembrane transporter activity"/>
    <property type="evidence" value="ECO:0007669"/>
    <property type="project" value="InterPro"/>
</dbReference>
<dbReference type="PANTHER" id="PTHR30561">
    <property type="entry name" value="SMR FAMILY PROTON-DEPENDENT DRUG EFFLUX TRANSPORTER SUGE"/>
    <property type="match status" value="1"/>
</dbReference>
<reference evidence="11 13" key="1">
    <citation type="submission" date="2015-09" db="EMBL/GenBank/DDBJ databases">
        <title>Draft Genome Sequence of Pseudoalteromonas lipolytica UCD-48B.</title>
        <authorList>
            <person name="Krusor M."/>
            <person name="Coil D.A."/>
            <person name="Lang J.M."/>
            <person name="Eisen J.A."/>
            <person name="Alexiev A."/>
        </authorList>
    </citation>
    <scope>NUCLEOTIDE SEQUENCE [LARGE SCALE GENOMIC DNA]</scope>
    <source>
        <strain evidence="11 13">UCD-48B</strain>
    </source>
</reference>
<feature type="transmembrane region" description="Helical" evidence="10">
    <location>
        <begin position="33"/>
        <end position="50"/>
    </location>
</feature>
<evidence type="ECO:0000256" key="4">
    <source>
        <dbReference type="ARBA" id="ARBA00022692"/>
    </source>
</evidence>
<dbReference type="EMBL" id="JAQPZS010000001">
    <property type="protein sequence ID" value="MEJ6494783.1"/>
    <property type="molecule type" value="Genomic_DNA"/>
</dbReference>
<dbReference type="Gene3D" id="1.10.3730.20">
    <property type="match status" value="1"/>
</dbReference>
<evidence type="ECO:0000256" key="5">
    <source>
        <dbReference type="ARBA" id="ARBA00022989"/>
    </source>
</evidence>
<keyword evidence="6 10" id="KW-0472">Membrane</keyword>
<dbReference type="GO" id="GO:1990961">
    <property type="term" value="P:xenobiotic detoxification by transmembrane export across the plasma membrane"/>
    <property type="evidence" value="ECO:0007669"/>
    <property type="project" value="UniProtKB-ARBA"/>
</dbReference>
<keyword evidence="2" id="KW-0813">Transport</keyword>
<name>A0A0P7DKQ0_9GAMM</name>
<feature type="transmembrane region" description="Helical" evidence="10">
    <location>
        <begin position="84"/>
        <end position="103"/>
    </location>
</feature>
<comment type="caution">
    <text evidence="11">The sequence shown here is derived from an EMBL/GenBank/DDBJ whole genome shotgun (WGS) entry which is preliminary data.</text>
</comment>
<organism evidence="11 13">
    <name type="scientific">Pseudoalteromonas lipolytica</name>
    <dbReference type="NCBI Taxonomy" id="570156"/>
    <lineage>
        <taxon>Bacteria</taxon>
        <taxon>Pseudomonadati</taxon>
        <taxon>Pseudomonadota</taxon>
        <taxon>Gammaproteobacteria</taxon>
        <taxon>Alteromonadales</taxon>
        <taxon>Pseudoalteromonadaceae</taxon>
        <taxon>Pseudoalteromonas</taxon>
    </lineage>
</organism>
<evidence type="ECO:0000313" key="12">
    <source>
        <dbReference type="EMBL" id="MEJ6494783.1"/>
    </source>
</evidence>
<dbReference type="Proteomes" id="UP000050378">
    <property type="component" value="Unassembled WGS sequence"/>
</dbReference>
<sequence>MNWILLIAAGLLEVAWAYGLKQSDGFTKPLISFFTILTMAASFYCLSVALKSLPLSLAYAVWVGIGVIGSAIIGMTLLAEGVSLLKIASLLLIALGIIGLKLAN</sequence>
<dbReference type="RefSeq" id="WP_054554730.1">
    <property type="nucleotide sequence ID" value="NZ_JAQPZS010000001.1"/>
</dbReference>
<evidence type="ECO:0000313" key="11">
    <source>
        <dbReference type="EMBL" id="KPM78506.1"/>
    </source>
</evidence>
<dbReference type="EMBL" id="LJTC01000017">
    <property type="protein sequence ID" value="KPM78506.1"/>
    <property type="molecule type" value="Genomic_DNA"/>
</dbReference>
<dbReference type="SUPFAM" id="SSF103481">
    <property type="entry name" value="Multidrug resistance efflux transporter EmrE"/>
    <property type="match status" value="1"/>
</dbReference>
<dbReference type="InterPro" id="IPR045324">
    <property type="entry name" value="Small_multidrug_res"/>
</dbReference>
<dbReference type="PANTHER" id="PTHR30561:SF0">
    <property type="entry name" value="GUANIDINIUM EXPORTER"/>
    <property type="match status" value="1"/>
</dbReference>
<dbReference type="Proteomes" id="UP001377972">
    <property type="component" value="Unassembled WGS sequence"/>
</dbReference>
<comment type="similarity">
    <text evidence="7">Belongs to the drug/metabolite transporter (DMT) superfamily. Small multidrug resistance (SMR) (TC 2.A.7.1) family. Gdx/SugE subfamily.</text>
</comment>
<evidence type="ECO:0000256" key="6">
    <source>
        <dbReference type="ARBA" id="ARBA00023136"/>
    </source>
</evidence>
<dbReference type="Pfam" id="PF00893">
    <property type="entry name" value="Multi_Drug_Res"/>
    <property type="match status" value="1"/>
</dbReference>
<keyword evidence="14" id="KW-1185">Reference proteome</keyword>
<reference evidence="12 14" key="2">
    <citation type="submission" date="2023-01" db="EMBL/GenBank/DDBJ databases">
        <title>Trichodesmium-associated heterotrophic epibiont bacteria.</title>
        <authorList>
            <person name="Cleveland C.S."/>
            <person name="Webb E.A."/>
        </authorList>
    </citation>
    <scope>NUCLEOTIDE SEQUENCE [LARGE SCALE GENOMIC DNA]</scope>
    <source>
        <strain evidence="12 14">USCH2</strain>
    </source>
</reference>
<dbReference type="FunFam" id="1.10.3730.20:FF:000001">
    <property type="entry name" value="Quaternary ammonium compound resistance transporter SugE"/>
    <property type="match status" value="1"/>
</dbReference>
<dbReference type="STRING" id="570156.AOG27_19820"/>
<dbReference type="PATRIC" id="fig|570156.3.peg.1890"/>